<name>A0A939PEK0_9ACTN</name>
<comment type="caution">
    <text evidence="1">The sequence shown here is derived from an EMBL/GenBank/DDBJ whole genome shotgun (WGS) entry which is preliminary data.</text>
</comment>
<sequence>MKNKQNRLLTARSRIISILISGMLVAGGFVTLSSGPGYAESQTAARCWPVGICWTPGMMPWLKLPKKHTNMG</sequence>
<evidence type="ECO:0000313" key="2">
    <source>
        <dbReference type="Proteomes" id="UP000669179"/>
    </source>
</evidence>
<organism evidence="1 2">
    <name type="scientific">Actinomadura barringtoniae</name>
    <dbReference type="NCBI Taxonomy" id="1427535"/>
    <lineage>
        <taxon>Bacteria</taxon>
        <taxon>Bacillati</taxon>
        <taxon>Actinomycetota</taxon>
        <taxon>Actinomycetes</taxon>
        <taxon>Streptosporangiales</taxon>
        <taxon>Thermomonosporaceae</taxon>
        <taxon>Actinomadura</taxon>
    </lineage>
</organism>
<protein>
    <submittedName>
        <fullName evidence="1">Uncharacterized protein</fullName>
    </submittedName>
</protein>
<evidence type="ECO:0000313" key="1">
    <source>
        <dbReference type="EMBL" id="MBO2448683.1"/>
    </source>
</evidence>
<dbReference type="AlphaFoldDB" id="A0A939PEK0"/>
<dbReference type="RefSeq" id="WP_208256345.1">
    <property type="nucleotide sequence ID" value="NZ_JAGEOJ010000006.1"/>
</dbReference>
<accession>A0A939PEK0</accession>
<keyword evidence="2" id="KW-1185">Reference proteome</keyword>
<reference evidence="1" key="1">
    <citation type="submission" date="2021-03" db="EMBL/GenBank/DDBJ databases">
        <authorList>
            <person name="Kanchanasin P."/>
            <person name="Saeng-In P."/>
            <person name="Phongsopitanun W."/>
            <person name="Yuki M."/>
            <person name="Kudo T."/>
            <person name="Ohkuma M."/>
            <person name="Tanasupawat S."/>
        </authorList>
    </citation>
    <scope>NUCLEOTIDE SEQUENCE</scope>
    <source>
        <strain evidence="1">GKU 128</strain>
    </source>
</reference>
<gene>
    <name evidence="1" type="ORF">J4573_16395</name>
</gene>
<proteinExistence type="predicted"/>
<dbReference type="Proteomes" id="UP000669179">
    <property type="component" value="Unassembled WGS sequence"/>
</dbReference>
<dbReference type="EMBL" id="JAGEOJ010000006">
    <property type="protein sequence ID" value="MBO2448683.1"/>
    <property type="molecule type" value="Genomic_DNA"/>
</dbReference>